<keyword evidence="4 11" id="KW-1003">Cell membrane</keyword>
<dbReference type="HAMAP" id="MF_01635">
    <property type="entry name" value="UbiA"/>
    <property type="match status" value="1"/>
</dbReference>
<keyword evidence="10 11" id="KW-0472">Membrane</keyword>
<feature type="transmembrane region" description="Helical" evidence="11">
    <location>
        <begin position="195"/>
        <end position="215"/>
    </location>
</feature>
<dbReference type="InterPro" id="IPR000537">
    <property type="entry name" value="UbiA_prenyltransferase"/>
</dbReference>
<evidence type="ECO:0000313" key="13">
    <source>
        <dbReference type="EMBL" id="AZG76896.1"/>
    </source>
</evidence>
<evidence type="ECO:0000256" key="8">
    <source>
        <dbReference type="ARBA" id="ARBA00022692"/>
    </source>
</evidence>
<keyword evidence="11" id="KW-0460">Magnesium</keyword>
<comment type="pathway">
    <text evidence="11">Cofactor biosynthesis; ubiquinone biosynthesis.</text>
</comment>
<sequence length="318" mass="34177">MSVRRSGDSAGTTALPDAIANHPLLRRAPPAFLPYVQLARLDRPIGWWLLLLPCWESSALASASMREGPNVWHLALFFIGAVAMRGAGSTYNDYVDREIDAKVERTRLRPLASGRATPAAAVRFLVAQCLVGLAVLLSFNGLTIALGLISPLIVLIYPFAKRFTSWPQAILGLAFAYGALLGWTARMGELGAPALFLYAAAISWTIGFDTIYALQDLRDDAIVGVRSTARLFGPRVQLAVGALYAVSAACAAFAVFLAGGGWLAYVGVIAYAAHLAWQTAQTRQDVAPITALRLFRSNRDAGLLLFAGFFAQSLAFLF</sequence>
<comment type="function">
    <text evidence="11">Catalyzes the prenylation of para-hydroxybenzoate (PHB) with an all-trans polyprenyl group. Mediates the second step in the final reaction sequence of ubiquinone-8 (UQ-8) biosynthesis, which is the condensation of the polyisoprenoid side chain with PHB, generating the first membrane-bound Q intermediate 3-octaprenyl-4-hydroxybenzoate.</text>
</comment>
<dbReference type="InterPro" id="IPR006370">
    <property type="entry name" value="HB_polyprenyltransferase-like"/>
</dbReference>
<dbReference type="GO" id="GO:0006744">
    <property type="term" value="P:ubiquinone biosynthetic process"/>
    <property type="evidence" value="ECO:0007669"/>
    <property type="project" value="UniProtKB-UniRule"/>
</dbReference>
<keyword evidence="7 11" id="KW-0831">Ubiquinone biosynthesis</keyword>
<dbReference type="InterPro" id="IPR044878">
    <property type="entry name" value="UbiA_sf"/>
</dbReference>
<evidence type="ECO:0000256" key="12">
    <source>
        <dbReference type="NCBIfam" id="TIGR01474"/>
    </source>
</evidence>
<dbReference type="RefSeq" id="WP_124738638.1">
    <property type="nucleotide sequence ID" value="NZ_CP034086.1"/>
</dbReference>
<evidence type="ECO:0000256" key="10">
    <source>
        <dbReference type="ARBA" id="ARBA00023136"/>
    </source>
</evidence>
<feature type="transmembrane region" description="Helical" evidence="11">
    <location>
        <begin position="166"/>
        <end position="183"/>
    </location>
</feature>
<dbReference type="EC" id="2.5.1.39" evidence="11 12"/>
<comment type="cofactor">
    <cofactor evidence="1 11">
        <name>Mg(2+)</name>
        <dbReference type="ChEBI" id="CHEBI:18420"/>
    </cofactor>
</comment>
<dbReference type="InterPro" id="IPR030470">
    <property type="entry name" value="UbiA_prenylTrfase_CS"/>
</dbReference>
<evidence type="ECO:0000256" key="6">
    <source>
        <dbReference type="ARBA" id="ARBA00022679"/>
    </source>
</evidence>
<dbReference type="Gene3D" id="1.20.120.1780">
    <property type="entry name" value="UbiA prenyltransferase"/>
    <property type="match status" value="1"/>
</dbReference>
<reference evidence="13 14" key="1">
    <citation type="submission" date="2018-11" db="EMBL/GenBank/DDBJ databases">
        <title>Genome squencing of methanotrophic bacteria isolated from alkaline groundwater in Korea.</title>
        <authorList>
            <person name="Nguyen L.N."/>
        </authorList>
    </citation>
    <scope>NUCLEOTIDE SEQUENCE [LARGE SCALE GENOMIC DNA]</scope>
    <source>
        <strain evidence="13 14">GW6</strain>
    </source>
</reference>
<feature type="transmembrane region" description="Helical" evidence="11">
    <location>
        <begin position="142"/>
        <end position="159"/>
    </location>
</feature>
<keyword evidence="6 11" id="KW-0808">Transferase</keyword>
<dbReference type="CDD" id="cd13959">
    <property type="entry name" value="PT_UbiA_COQ2"/>
    <property type="match status" value="1"/>
</dbReference>
<keyword evidence="5 11" id="KW-0997">Cell inner membrane</keyword>
<evidence type="ECO:0000256" key="5">
    <source>
        <dbReference type="ARBA" id="ARBA00022519"/>
    </source>
</evidence>
<dbReference type="Proteomes" id="UP000273982">
    <property type="component" value="Chromosome"/>
</dbReference>
<dbReference type="Pfam" id="PF01040">
    <property type="entry name" value="UbiA"/>
    <property type="match status" value="1"/>
</dbReference>
<accession>A0A3G8M4P8</accession>
<dbReference type="Gene3D" id="1.10.357.140">
    <property type="entry name" value="UbiA prenyltransferase"/>
    <property type="match status" value="1"/>
</dbReference>
<evidence type="ECO:0000256" key="2">
    <source>
        <dbReference type="ARBA" id="ARBA00004141"/>
    </source>
</evidence>
<dbReference type="FunFam" id="1.20.120.1780:FF:000001">
    <property type="entry name" value="4-hydroxybenzoate octaprenyltransferase"/>
    <property type="match status" value="1"/>
</dbReference>
<keyword evidence="8 11" id="KW-0812">Transmembrane</keyword>
<gene>
    <name evidence="11" type="primary">ubiA</name>
    <name evidence="13" type="ORF">EHO51_09225</name>
</gene>
<dbReference type="InterPro" id="IPR039653">
    <property type="entry name" value="Prenyltransferase"/>
</dbReference>
<comment type="caution">
    <text evidence="11">Lacks conserved residue(s) required for the propagation of feature annotation.</text>
</comment>
<dbReference type="GO" id="GO:0008412">
    <property type="term" value="F:4-hydroxybenzoate polyprenyltransferase activity"/>
    <property type="evidence" value="ECO:0007669"/>
    <property type="project" value="UniProtKB-UniRule"/>
</dbReference>
<organism evidence="13 14">
    <name type="scientific">Methylocystis rosea</name>
    <dbReference type="NCBI Taxonomy" id="173366"/>
    <lineage>
        <taxon>Bacteria</taxon>
        <taxon>Pseudomonadati</taxon>
        <taxon>Pseudomonadota</taxon>
        <taxon>Alphaproteobacteria</taxon>
        <taxon>Hyphomicrobiales</taxon>
        <taxon>Methylocystaceae</taxon>
        <taxon>Methylocystis</taxon>
    </lineage>
</organism>
<dbReference type="GO" id="GO:0005886">
    <property type="term" value="C:plasma membrane"/>
    <property type="evidence" value="ECO:0007669"/>
    <property type="project" value="UniProtKB-SubCell"/>
</dbReference>
<evidence type="ECO:0000256" key="3">
    <source>
        <dbReference type="ARBA" id="ARBA00005985"/>
    </source>
</evidence>
<evidence type="ECO:0000256" key="1">
    <source>
        <dbReference type="ARBA" id="ARBA00001946"/>
    </source>
</evidence>
<evidence type="ECO:0000313" key="14">
    <source>
        <dbReference type="Proteomes" id="UP000273982"/>
    </source>
</evidence>
<comment type="similarity">
    <text evidence="3 11">Belongs to the UbiA prenyltransferase family.</text>
</comment>
<dbReference type="PANTHER" id="PTHR11048:SF28">
    <property type="entry name" value="4-HYDROXYBENZOATE POLYPRENYLTRANSFERASE, MITOCHONDRIAL"/>
    <property type="match status" value="1"/>
</dbReference>
<evidence type="ECO:0000256" key="7">
    <source>
        <dbReference type="ARBA" id="ARBA00022688"/>
    </source>
</evidence>
<evidence type="ECO:0000256" key="9">
    <source>
        <dbReference type="ARBA" id="ARBA00022989"/>
    </source>
</evidence>
<dbReference type="UniPathway" id="UPA00232"/>
<dbReference type="PROSITE" id="PS00943">
    <property type="entry name" value="UBIA"/>
    <property type="match status" value="1"/>
</dbReference>
<feature type="transmembrane region" description="Helical" evidence="11">
    <location>
        <begin position="262"/>
        <end position="280"/>
    </location>
</feature>
<name>A0A3G8M4P8_9HYPH</name>
<proteinExistence type="inferred from homology"/>
<evidence type="ECO:0000256" key="11">
    <source>
        <dbReference type="HAMAP-Rule" id="MF_01635"/>
    </source>
</evidence>
<comment type="catalytic activity">
    <reaction evidence="11">
        <text>all-trans-octaprenyl diphosphate + 4-hydroxybenzoate = 4-hydroxy-3-(all-trans-octaprenyl)benzoate + diphosphate</text>
        <dbReference type="Rhea" id="RHEA:27782"/>
        <dbReference type="ChEBI" id="CHEBI:1617"/>
        <dbReference type="ChEBI" id="CHEBI:17879"/>
        <dbReference type="ChEBI" id="CHEBI:33019"/>
        <dbReference type="ChEBI" id="CHEBI:57711"/>
        <dbReference type="EC" id="2.5.1.39"/>
    </reaction>
</comment>
<comment type="subcellular location">
    <subcellularLocation>
        <location evidence="11">Cell inner membrane</location>
        <topology evidence="11">Multi-pass membrane protein</topology>
    </subcellularLocation>
    <subcellularLocation>
        <location evidence="2">Membrane</location>
        <topology evidence="2">Multi-pass membrane protein</topology>
    </subcellularLocation>
</comment>
<evidence type="ECO:0000256" key="4">
    <source>
        <dbReference type="ARBA" id="ARBA00022475"/>
    </source>
</evidence>
<dbReference type="NCBIfam" id="TIGR01474">
    <property type="entry name" value="ubiA_proteo"/>
    <property type="match status" value="1"/>
</dbReference>
<protein>
    <recommendedName>
        <fullName evidence="11 12">4-hydroxybenzoate octaprenyltransferase</fullName>
        <ecNumber evidence="11 12">2.5.1.39</ecNumber>
    </recommendedName>
    <alternativeName>
        <fullName evidence="11">4-HB polyprenyltransferase</fullName>
    </alternativeName>
</protein>
<dbReference type="FunFam" id="1.10.357.140:FF:000008">
    <property type="entry name" value="4-hydroxybenzoate octaprenyltransferase"/>
    <property type="match status" value="1"/>
</dbReference>
<dbReference type="PANTHER" id="PTHR11048">
    <property type="entry name" value="PRENYLTRANSFERASES"/>
    <property type="match status" value="1"/>
</dbReference>
<dbReference type="KEGG" id="mros:EHO51_09225"/>
<keyword evidence="9 11" id="KW-1133">Transmembrane helix</keyword>
<dbReference type="AlphaFoldDB" id="A0A3G8M4P8"/>
<dbReference type="EMBL" id="CP034086">
    <property type="protein sequence ID" value="AZG76896.1"/>
    <property type="molecule type" value="Genomic_DNA"/>
</dbReference>